<dbReference type="InterPro" id="IPR018490">
    <property type="entry name" value="cNMP-bd_dom_sf"/>
</dbReference>
<dbReference type="InterPro" id="IPR000595">
    <property type="entry name" value="cNMP-bd_dom"/>
</dbReference>
<protein>
    <recommendedName>
        <fullName evidence="1">Cyclic nucleotide-binding domain-containing protein</fullName>
    </recommendedName>
</protein>
<sequence>MLAIPGNIAAAVAMENKAEKGSLVTRVDEEVFVRGEVIMEHGNRVDELYFVCHGVLASSCTEAQQMLKAAPRLSKCANVVDIGHLGSKGARNALSVAGTMLGYYLVRVLPSKTTIGTVNPTFFPRVRNFFIFDHFVMNAFKLELVKMADDCMHRHANALFLLLL</sequence>
<accession>A0ABD2Z612</accession>
<gene>
    <name evidence="2" type="ORF">ACH5RR_027636</name>
</gene>
<dbReference type="EMBL" id="JBJUIK010000011">
    <property type="protein sequence ID" value="KAL3514919.1"/>
    <property type="molecule type" value="Genomic_DNA"/>
</dbReference>
<evidence type="ECO:0000259" key="1">
    <source>
        <dbReference type="PROSITE" id="PS50042"/>
    </source>
</evidence>
<organism evidence="2 3">
    <name type="scientific">Cinchona calisaya</name>
    <dbReference type="NCBI Taxonomy" id="153742"/>
    <lineage>
        <taxon>Eukaryota</taxon>
        <taxon>Viridiplantae</taxon>
        <taxon>Streptophyta</taxon>
        <taxon>Embryophyta</taxon>
        <taxon>Tracheophyta</taxon>
        <taxon>Spermatophyta</taxon>
        <taxon>Magnoliopsida</taxon>
        <taxon>eudicotyledons</taxon>
        <taxon>Gunneridae</taxon>
        <taxon>Pentapetalae</taxon>
        <taxon>asterids</taxon>
        <taxon>lamiids</taxon>
        <taxon>Gentianales</taxon>
        <taxon>Rubiaceae</taxon>
        <taxon>Cinchonoideae</taxon>
        <taxon>Cinchoneae</taxon>
        <taxon>Cinchona</taxon>
    </lineage>
</organism>
<feature type="domain" description="Cyclic nucleotide-binding" evidence="1">
    <location>
        <begin position="11"/>
        <end position="54"/>
    </location>
</feature>
<keyword evidence="3" id="KW-1185">Reference proteome</keyword>
<comment type="caution">
    <text evidence="2">The sequence shown here is derived from an EMBL/GenBank/DDBJ whole genome shotgun (WGS) entry which is preliminary data.</text>
</comment>
<dbReference type="AlphaFoldDB" id="A0ABD2Z612"/>
<dbReference type="PROSITE" id="PS50042">
    <property type="entry name" value="CNMP_BINDING_3"/>
    <property type="match status" value="1"/>
</dbReference>
<name>A0ABD2Z612_9GENT</name>
<dbReference type="SUPFAM" id="SSF51206">
    <property type="entry name" value="cAMP-binding domain-like"/>
    <property type="match status" value="1"/>
</dbReference>
<proteinExistence type="predicted"/>
<evidence type="ECO:0000313" key="2">
    <source>
        <dbReference type="EMBL" id="KAL3514919.1"/>
    </source>
</evidence>
<evidence type="ECO:0000313" key="3">
    <source>
        <dbReference type="Proteomes" id="UP001630127"/>
    </source>
</evidence>
<dbReference type="Proteomes" id="UP001630127">
    <property type="component" value="Unassembled WGS sequence"/>
</dbReference>
<reference evidence="2 3" key="1">
    <citation type="submission" date="2024-11" db="EMBL/GenBank/DDBJ databases">
        <title>A near-complete genome assembly of Cinchona calisaya.</title>
        <authorList>
            <person name="Lian D.C."/>
            <person name="Zhao X.W."/>
            <person name="Wei L."/>
        </authorList>
    </citation>
    <scope>NUCLEOTIDE SEQUENCE [LARGE SCALE GENOMIC DNA]</scope>
    <source>
        <tissue evidence="2">Nenye</tissue>
    </source>
</reference>